<dbReference type="Proteomes" id="UP000046090">
    <property type="component" value="Unassembled WGS sequence"/>
</dbReference>
<sequence length="67" mass="7404">MQRQQYLHFIKEAQALSTPCLQCYGPDLKDLSIEIAKQELLSPSSEALAWASPASSFLGQDIRGDHA</sequence>
<gene>
    <name evidence="1" type="ORF">HHE01_14060</name>
</gene>
<protein>
    <submittedName>
        <fullName evidence="1">Uncharacterized protein</fullName>
    </submittedName>
</protein>
<evidence type="ECO:0000313" key="1">
    <source>
        <dbReference type="EMBL" id="CRI33720.1"/>
    </source>
</evidence>
<evidence type="ECO:0000313" key="2">
    <source>
        <dbReference type="Proteomes" id="UP000046090"/>
    </source>
</evidence>
<dbReference type="EMBL" id="CDMK01000001">
    <property type="protein sequence ID" value="CRI33720.1"/>
    <property type="molecule type" value="Genomic_DNA"/>
</dbReference>
<organism evidence="1 2">
    <name type="scientific">Helicobacter heilmannii</name>
    <dbReference type="NCBI Taxonomy" id="35817"/>
    <lineage>
        <taxon>Bacteria</taxon>
        <taxon>Pseudomonadati</taxon>
        <taxon>Campylobacterota</taxon>
        <taxon>Epsilonproteobacteria</taxon>
        <taxon>Campylobacterales</taxon>
        <taxon>Helicobacteraceae</taxon>
        <taxon>Helicobacter</taxon>
    </lineage>
</organism>
<dbReference type="GeneID" id="76196397"/>
<accession>A0A0K2Y9Q9</accession>
<name>A0A0K2Y9Q9_HELHE</name>
<dbReference type="AlphaFoldDB" id="A0A0K2Y9Q9"/>
<dbReference type="RefSeq" id="WP_015107579.1">
    <property type="nucleotide sequence ID" value="NZ_AP026684.1"/>
</dbReference>
<keyword evidence="2" id="KW-1185">Reference proteome</keyword>
<proteinExistence type="predicted"/>
<reference evidence="2" key="1">
    <citation type="submission" date="2014-12" db="EMBL/GenBank/DDBJ databases">
        <authorList>
            <person name="Smet A."/>
        </authorList>
    </citation>
    <scope>NUCLEOTIDE SEQUENCE [LARGE SCALE GENOMIC DNA]</scope>
</reference>